<dbReference type="NCBIfam" id="NF003465">
    <property type="entry name" value="PRK05089.1"/>
    <property type="match status" value="1"/>
</dbReference>
<feature type="transmembrane region" description="Helical" evidence="12">
    <location>
        <begin position="21"/>
        <end position="40"/>
    </location>
</feature>
<gene>
    <name evidence="10" type="primary">ctaG</name>
    <name evidence="13" type="ORF">WNY59_11425</name>
</gene>
<dbReference type="EMBL" id="JBBMQO010000006">
    <property type="protein sequence ID" value="MEM5502203.1"/>
    <property type="molecule type" value="Genomic_DNA"/>
</dbReference>
<dbReference type="PANTHER" id="PTHR21320">
    <property type="entry name" value="CYTOCHROME C OXIDASE ASSEMBLY PROTEIN COX11-RELATED"/>
    <property type="match status" value="1"/>
</dbReference>
<proteinExistence type="inferred from homology"/>
<dbReference type="Gene3D" id="2.60.370.10">
    <property type="entry name" value="Ctag/Cox11"/>
    <property type="match status" value="1"/>
</dbReference>
<comment type="similarity">
    <text evidence="3 10">Belongs to the COX11/CtaG family.</text>
</comment>
<evidence type="ECO:0000256" key="2">
    <source>
        <dbReference type="ARBA" id="ARBA00004382"/>
    </source>
</evidence>
<feature type="topological domain" description="Cytoplasmic" evidence="10">
    <location>
        <begin position="1"/>
        <end position="16"/>
    </location>
</feature>
<keyword evidence="14" id="KW-1185">Reference proteome</keyword>
<keyword evidence="7 10" id="KW-1133">Transmembrane helix</keyword>
<dbReference type="RefSeq" id="WP_342848550.1">
    <property type="nucleotide sequence ID" value="NZ_JBBMQO010000006.1"/>
</dbReference>
<dbReference type="HAMAP" id="MF_00155">
    <property type="entry name" value="CtaG"/>
    <property type="match status" value="1"/>
</dbReference>
<evidence type="ECO:0000256" key="8">
    <source>
        <dbReference type="ARBA" id="ARBA00023008"/>
    </source>
</evidence>
<keyword evidence="9 10" id="KW-0472">Membrane</keyword>
<sequence>MSETVQKTVSDQSSKHKNARLAFSCFAFFTGMICLAYASVPLYSLFCKVTGYGGTTQRTEAASQTILDKTINVRFDSNIGDSALGWKFKPLQREVTIKIGEQTKIAYSAQNMLSVPTTGTATFNVTPQAAGAYFNKMECFCFTETTLQPGESMEMPVVFFVDPEIVNAIETKNIGTITLSYTFYEVDAPAQVSAVSGNKIQSVETLAPTENLSTKTPKLGDEKSDIAGNRG</sequence>
<evidence type="ECO:0000256" key="10">
    <source>
        <dbReference type="HAMAP-Rule" id="MF_00155"/>
    </source>
</evidence>
<feature type="region of interest" description="Disordered" evidence="11">
    <location>
        <begin position="208"/>
        <end position="231"/>
    </location>
</feature>
<keyword evidence="10" id="KW-1003">Cell membrane</keyword>
<reference evidence="13 14" key="1">
    <citation type="submission" date="2024-03" db="EMBL/GenBank/DDBJ databases">
        <title>Community enrichment and isolation of bacterial strains for fucoidan degradation.</title>
        <authorList>
            <person name="Sichert A."/>
        </authorList>
    </citation>
    <scope>NUCLEOTIDE SEQUENCE [LARGE SCALE GENOMIC DNA]</scope>
    <source>
        <strain evidence="13 14">AS62</strain>
    </source>
</reference>
<evidence type="ECO:0000256" key="3">
    <source>
        <dbReference type="ARBA" id="ARBA00009620"/>
    </source>
</evidence>
<name>A0ABU9T8Y2_9HYPH</name>
<evidence type="ECO:0000256" key="9">
    <source>
        <dbReference type="ARBA" id="ARBA00023136"/>
    </source>
</evidence>
<comment type="caution">
    <text evidence="13">The sequence shown here is derived from an EMBL/GenBank/DDBJ whole genome shotgun (WGS) entry which is preliminary data.</text>
</comment>
<dbReference type="PANTHER" id="PTHR21320:SF3">
    <property type="entry name" value="CYTOCHROME C OXIDASE ASSEMBLY PROTEIN COX11, MITOCHONDRIAL-RELATED"/>
    <property type="match status" value="1"/>
</dbReference>
<dbReference type="SUPFAM" id="SSF110111">
    <property type="entry name" value="Ctag/Cox11"/>
    <property type="match status" value="1"/>
</dbReference>
<evidence type="ECO:0000256" key="11">
    <source>
        <dbReference type="SAM" id="MobiDB-lite"/>
    </source>
</evidence>
<keyword evidence="8 10" id="KW-0186">Copper</keyword>
<evidence type="ECO:0000313" key="13">
    <source>
        <dbReference type="EMBL" id="MEM5502203.1"/>
    </source>
</evidence>
<evidence type="ECO:0000256" key="4">
    <source>
        <dbReference type="ARBA" id="ARBA00015384"/>
    </source>
</evidence>
<keyword evidence="10" id="KW-0997">Cell inner membrane</keyword>
<accession>A0ABU9T8Y2</accession>
<protein>
    <recommendedName>
        <fullName evidence="4 10">Cytochrome c oxidase assembly protein CtaG</fullName>
    </recommendedName>
</protein>
<dbReference type="InterPro" id="IPR023471">
    <property type="entry name" value="CtaG/Cox11_dom_sf"/>
</dbReference>
<evidence type="ECO:0000256" key="7">
    <source>
        <dbReference type="ARBA" id="ARBA00022989"/>
    </source>
</evidence>
<keyword evidence="6 10" id="KW-0735">Signal-anchor</keyword>
<evidence type="ECO:0000256" key="5">
    <source>
        <dbReference type="ARBA" id="ARBA00022692"/>
    </source>
</evidence>
<dbReference type="InterPro" id="IPR007533">
    <property type="entry name" value="Cyt_c_oxidase_assmbl_CtaG"/>
</dbReference>
<evidence type="ECO:0000256" key="12">
    <source>
        <dbReference type="SAM" id="Phobius"/>
    </source>
</evidence>
<evidence type="ECO:0000313" key="14">
    <source>
        <dbReference type="Proteomes" id="UP001477870"/>
    </source>
</evidence>
<keyword evidence="5 10" id="KW-0812">Transmembrane</keyword>
<evidence type="ECO:0000256" key="6">
    <source>
        <dbReference type="ARBA" id="ARBA00022968"/>
    </source>
</evidence>
<evidence type="ECO:0000256" key="1">
    <source>
        <dbReference type="ARBA" id="ARBA00004007"/>
    </source>
</evidence>
<comment type="function">
    <text evidence="1 10">Exerts its effect at some terminal stage of cytochrome c oxidase synthesis, probably by being involved in the insertion of the copper B into subunit I.</text>
</comment>
<dbReference type="Pfam" id="PF04442">
    <property type="entry name" value="CtaG_Cox11"/>
    <property type="match status" value="1"/>
</dbReference>
<comment type="subcellular location">
    <subcellularLocation>
        <location evidence="2 10">Cell inner membrane</location>
        <topology evidence="2 10">Single-pass type II membrane protein</topology>
        <orientation evidence="2 10">Periplasmic side</orientation>
    </subcellularLocation>
</comment>
<dbReference type="Proteomes" id="UP001477870">
    <property type="component" value="Unassembled WGS sequence"/>
</dbReference>
<feature type="topological domain" description="Periplasmic" evidence="10">
    <location>
        <begin position="40"/>
        <end position="231"/>
    </location>
</feature>
<organism evidence="13 14">
    <name type="scientific">Ahrensia kielensis</name>
    <dbReference type="NCBI Taxonomy" id="76980"/>
    <lineage>
        <taxon>Bacteria</taxon>
        <taxon>Pseudomonadati</taxon>
        <taxon>Pseudomonadota</taxon>
        <taxon>Alphaproteobacteria</taxon>
        <taxon>Hyphomicrobiales</taxon>
        <taxon>Ahrensiaceae</taxon>
        <taxon>Ahrensia</taxon>
    </lineage>
</organism>